<dbReference type="PANTHER" id="PTHR30537">
    <property type="entry name" value="HTH-TYPE TRANSCRIPTIONAL REGULATOR"/>
    <property type="match status" value="1"/>
</dbReference>
<organism evidence="6 7">
    <name type="scientific">Tritonibacter litoralis</name>
    <dbReference type="NCBI Taxonomy" id="2662264"/>
    <lineage>
        <taxon>Bacteria</taxon>
        <taxon>Pseudomonadati</taxon>
        <taxon>Pseudomonadota</taxon>
        <taxon>Alphaproteobacteria</taxon>
        <taxon>Rhodobacterales</taxon>
        <taxon>Paracoccaceae</taxon>
        <taxon>Tritonibacter</taxon>
    </lineage>
</organism>
<evidence type="ECO:0000256" key="4">
    <source>
        <dbReference type="ARBA" id="ARBA00023163"/>
    </source>
</evidence>
<dbReference type="InterPro" id="IPR036390">
    <property type="entry name" value="WH_DNA-bd_sf"/>
</dbReference>
<evidence type="ECO:0000259" key="5">
    <source>
        <dbReference type="PROSITE" id="PS50931"/>
    </source>
</evidence>
<dbReference type="GO" id="GO:0003677">
    <property type="term" value="F:DNA binding"/>
    <property type="evidence" value="ECO:0007669"/>
    <property type="project" value="UniProtKB-KW"/>
</dbReference>
<comment type="caution">
    <text evidence="6">The sequence shown here is derived from an EMBL/GenBank/DDBJ whole genome shotgun (WGS) entry which is preliminary data.</text>
</comment>
<dbReference type="FunFam" id="1.10.10.10:FF:000001">
    <property type="entry name" value="LysR family transcriptional regulator"/>
    <property type="match status" value="1"/>
</dbReference>
<dbReference type="GO" id="GO:0003700">
    <property type="term" value="F:DNA-binding transcription factor activity"/>
    <property type="evidence" value="ECO:0007669"/>
    <property type="project" value="InterPro"/>
</dbReference>
<dbReference type="PROSITE" id="PS50931">
    <property type="entry name" value="HTH_LYSR"/>
    <property type="match status" value="1"/>
</dbReference>
<proteinExistence type="inferred from homology"/>
<keyword evidence="2" id="KW-0805">Transcription regulation</keyword>
<dbReference type="PANTHER" id="PTHR30537:SF5">
    <property type="entry name" value="HTH-TYPE TRANSCRIPTIONAL ACTIVATOR TTDR-RELATED"/>
    <property type="match status" value="1"/>
</dbReference>
<dbReference type="InterPro" id="IPR005119">
    <property type="entry name" value="LysR_subst-bd"/>
</dbReference>
<evidence type="ECO:0000313" key="6">
    <source>
        <dbReference type="EMBL" id="MQQ09847.1"/>
    </source>
</evidence>
<dbReference type="InterPro" id="IPR036388">
    <property type="entry name" value="WH-like_DNA-bd_sf"/>
</dbReference>
<sequence>MTIACTLTIMDRIELMKTFLKVADTGSFTSAADKLSMTPQLASKYVRALEEELEAQLFHRSTRRVTLSDTGAAFYERCSRLVDDYEELKSDVRQDTRTLRGELRVTAPHCLGERYLVDALADFSDQFPEIHASLELTDRYVDLLEEGMDVAIRVGTLADSTLLARQIGMASDVLCASPEYLSGAPSLKQPEDLKNHTCIVDTNFKQRNKWPFEINGQSKVIEVTSRMKINNASGARALALKGRGIVLTPSYMVADDLAEGRLVQLLGDFTGSTLAIHAIYPSTRHLTARVRRFVDFVAQRVKHLR</sequence>
<evidence type="ECO:0000256" key="3">
    <source>
        <dbReference type="ARBA" id="ARBA00023125"/>
    </source>
</evidence>
<reference evidence="6 7" key="1">
    <citation type="submission" date="2019-10" db="EMBL/GenBank/DDBJ databases">
        <title>Epibacterium sp. nov., isolated from seawater.</title>
        <authorList>
            <person name="Zhang X."/>
            <person name="Li N."/>
        </authorList>
    </citation>
    <scope>NUCLEOTIDE SEQUENCE [LARGE SCALE GENOMIC DNA]</scope>
    <source>
        <strain evidence="6 7">SM1979</strain>
    </source>
</reference>
<gene>
    <name evidence="6" type="ORF">GFB49_15385</name>
</gene>
<dbReference type="InterPro" id="IPR000847">
    <property type="entry name" value="LysR_HTH_N"/>
</dbReference>
<feature type="domain" description="HTH lysR-type" evidence="5">
    <location>
        <begin position="11"/>
        <end position="68"/>
    </location>
</feature>
<keyword evidence="4" id="KW-0804">Transcription</keyword>
<dbReference type="Proteomes" id="UP000444174">
    <property type="component" value="Unassembled WGS sequence"/>
</dbReference>
<dbReference type="InterPro" id="IPR058163">
    <property type="entry name" value="LysR-type_TF_proteobact-type"/>
</dbReference>
<dbReference type="EMBL" id="WIBF01000010">
    <property type="protein sequence ID" value="MQQ09847.1"/>
    <property type="molecule type" value="Genomic_DNA"/>
</dbReference>
<name>A0A843YMH8_9RHOB</name>
<accession>A0A843YMH8</accession>
<evidence type="ECO:0000313" key="7">
    <source>
        <dbReference type="Proteomes" id="UP000444174"/>
    </source>
</evidence>
<dbReference type="CDD" id="cd08422">
    <property type="entry name" value="PBP2_CrgA_like"/>
    <property type="match status" value="1"/>
</dbReference>
<dbReference type="SUPFAM" id="SSF46785">
    <property type="entry name" value="Winged helix' DNA-binding domain"/>
    <property type="match status" value="1"/>
</dbReference>
<keyword evidence="7" id="KW-1185">Reference proteome</keyword>
<dbReference type="Gene3D" id="3.40.190.290">
    <property type="match status" value="1"/>
</dbReference>
<comment type="similarity">
    <text evidence="1">Belongs to the LysR transcriptional regulatory family.</text>
</comment>
<dbReference type="Gene3D" id="1.10.10.10">
    <property type="entry name" value="Winged helix-like DNA-binding domain superfamily/Winged helix DNA-binding domain"/>
    <property type="match status" value="1"/>
</dbReference>
<dbReference type="Pfam" id="PF03466">
    <property type="entry name" value="LysR_substrate"/>
    <property type="match status" value="1"/>
</dbReference>
<dbReference type="FunFam" id="3.40.190.290:FF:000001">
    <property type="entry name" value="Transcriptional regulator, LysR family"/>
    <property type="match status" value="1"/>
</dbReference>
<dbReference type="SUPFAM" id="SSF53850">
    <property type="entry name" value="Periplasmic binding protein-like II"/>
    <property type="match status" value="1"/>
</dbReference>
<keyword evidence="3" id="KW-0238">DNA-binding</keyword>
<dbReference type="Pfam" id="PF00126">
    <property type="entry name" value="HTH_1"/>
    <property type="match status" value="1"/>
</dbReference>
<protein>
    <submittedName>
        <fullName evidence="6">LysR family transcriptional regulator</fullName>
    </submittedName>
</protein>
<evidence type="ECO:0000256" key="1">
    <source>
        <dbReference type="ARBA" id="ARBA00009437"/>
    </source>
</evidence>
<dbReference type="AlphaFoldDB" id="A0A843YMH8"/>
<evidence type="ECO:0000256" key="2">
    <source>
        <dbReference type="ARBA" id="ARBA00023015"/>
    </source>
</evidence>